<proteinExistence type="predicted"/>
<dbReference type="EMBL" id="VSSQ01055505">
    <property type="protein sequence ID" value="MPN09395.1"/>
    <property type="molecule type" value="Genomic_DNA"/>
</dbReference>
<dbReference type="PANTHER" id="PTHR32154:SF0">
    <property type="entry name" value="PYRUVATE-FLAVODOXIN OXIDOREDUCTASE-RELATED"/>
    <property type="match status" value="1"/>
</dbReference>
<dbReference type="GO" id="GO:0030976">
    <property type="term" value="F:thiamine pyrophosphate binding"/>
    <property type="evidence" value="ECO:0007669"/>
    <property type="project" value="InterPro"/>
</dbReference>
<evidence type="ECO:0000313" key="2">
    <source>
        <dbReference type="EMBL" id="MPN09395.1"/>
    </source>
</evidence>
<dbReference type="PANTHER" id="PTHR32154">
    <property type="entry name" value="PYRUVATE-FLAVODOXIN OXIDOREDUCTASE-RELATED"/>
    <property type="match status" value="1"/>
</dbReference>
<evidence type="ECO:0000259" key="1">
    <source>
        <dbReference type="Pfam" id="PF02775"/>
    </source>
</evidence>
<reference evidence="2" key="1">
    <citation type="submission" date="2019-08" db="EMBL/GenBank/DDBJ databases">
        <authorList>
            <person name="Kucharzyk K."/>
            <person name="Murdoch R.W."/>
            <person name="Higgins S."/>
            <person name="Loffler F."/>
        </authorList>
    </citation>
    <scope>NUCLEOTIDE SEQUENCE</scope>
</reference>
<dbReference type="SUPFAM" id="SSF52518">
    <property type="entry name" value="Thiamin diphosphate-binding fold (THDP-binding)"/>
    <property type="match status" value="1"/>
</dbReference>
<keyword evidence="2" id="KW-0670">Pyruvate</keyword>
<dbReference type="InterPro" id="IPR011766">
    <property type="entry name" value="TPP_enzyme_TPP-bd"/>
</dbReference>
<dbReference type="GO" id="GO:0019164">
    <property type="term" value="F:pyruvate synthase activity"/>
    <property type="evidence" value="ECO:0007669"/>
    <property type="project" value="UniProtKB-EC"/>
</dbReference>
<dbReference type="GO" id="GO:0006979">
    <property type="term" value="P:response to oxidative stress"/>
    <property type="evidence" value="ECO:0007669"/>
    <property type="project" value="TreeGrafter"/>
</dbReference>
<name>A0A645F4X3_9ZZZZ</name>
<sequence>MNDGDASKAASAKVLALLNDYQGDNELLKGILDRKDHLVKKSQWIVGGDGWAYDIGYGGLDHVLASGDDVNVLVMDTEVYSNTGGQSSKATPRAAVAKFAAAGKRIRKKDLGMMAMSYGYVYVAQIAIGANMNQALKAIKEAEAYHGPSLIIAYAPCINHGLRAGMSKSLEEAKKAVETGYWHLYRFNPDLEEEGKNPFALDSKEPTKPFRDFIMGEVRYTSLLKTFPETAEELFAGAEKYAKVRLDSYKRLADQKWD</sequence>
<keyword evidence="2" id="KW-0560">Oxidoreductase</keyword>
<dbReference type="AlphaFoldDB" id="A0A645F4X3"/>
<dbReference type="InterPro" id="IPR050722">
    <property type="entry name" value="Pyruvate:ferred/Flavod_OxRd"/>
</dbReference>
<protein>
    <submittedName>
        <fullName evidence="2">Pyruvate synthase</fullName>
        <ecNumber evidence="2">1.2.7.1</ecNumber>
    </submittedName>
</protein>
<gene>
    <name evidence="2" type="primary">por_48</name>
    <name evidence="2" type="ORF">SDC9_156685</name>
</gene>
<dbReference type="Pfam" id="PF02775">
    <property type="entry name" value="TPP_enzyme_C"/>
    <property type="match status" value="1"/>
</dbReference>
<dbReference type="Gene3D" id="3.40.50.970">
    <property type="match status" value="1"/>
</dbReference>
<dbReference type="InterPro" id="IPR029061">
    <property type="entry name" value="THDP-binding"/>
</dbReference>
<comment type="caution">
    <text evidence="2">The sequence shown here is derived from an EMBL/GenBank/DDBJ whole genome shotgun (WGS) entry which is preliminary data.</text>
</comment>
<feature type="domain" description="Thiamine pyrophosphate enzyme TPP-binding" evidence="1">
    <location>
        <begin position="42"/>
        <end position="152"/>
    </location>
</feature>
<dbReference type="EC" id="1.2.7.1" evidence="2"/>
<accession>A0A645F4X3</accession>
<organism evidence="2">
    <name type="scientific">bioreactor metagenome</name>
    <dbReference type="NCBI Taxonomy" id="1076179"/>
    <lineage>
        <taxon>unclassified sequences</taxon>
        <taxon>metagenomes</taxon>
        <taxon>ecological metagenomes</taxon>
    </lineage>
</organism>